<dbReference type="AlphaFoldDB" id="A0A1N7K3P8"/>
<evidence type="ECO:0000313" key="2">
    <source>
        <dbReference type="Proteomes" id="UP000186156"/>
    </source>
</evidence>
<dbReference type="Proteomes" id="UP000186156">
    <property type="component" value="Unassembled WGS sequence"/>
</dbReference>
<protein>
    <submittedName>
        <fullName evidence="1">Uncharacterized protein</fullName>
    </submittedName>
</protein>
<dbReference type="EMBL" id="FTOO01000001">
    <property type="protein sequence ID" value="SIS56191.1"/>
    <property type="molecule type" value="Genomic_DNA"/>
</dbReference>
<accession>A0A1N7K3P8</accession>
<name>A0A1N7K3P8_9BACL</name>
<keyword evidence="2" id="KW-1185">Reference proteome</keyword>
<organism evidence="1 2">
    <name type="scientific">Alicyclobacillus vulcanalis</name>
    <dbReference type="NCBI Taxonomy" id="252246"/>
    <lineage>
        <taxon>Bacteria</taxon>
        <taxon>Bacillati</taxon>
        <taxon>Bacillota</taxon>
        <taxon>Bacilli</taxon>
        <taxon>Bacillales</taxon>
        <taxon>Alicyclobacillaceae</taxon>
        <taxon>Alicyclobacillus</taxon>
    </lineage>
</organism>
<reference evidence="2" key="1">
    <citation type="submission" date="2017-01" db="EMBL/GenBank/DDBJ databases">
        <authorList>
            <person name="Varghese N."/>
            <person name="Submissions S."/>
        </authorList>
    </citation>
    <scope>NUCLEOTIDE SEQUENCE [LARGE SCALE GENOMIC DNA]</scope>
    <source>
        <strain evidence="2">DSM 16176</strain>
    </source>
</reference>
<gene>
    <name evidence="1" type="ORF">SAMN05421799_101336</name>
</gene>
<dbReference type="RefSeq" id="WP_076344388.1">
    <property type="nucleotide sequence ID" value="NZ_FTOO01000001.1"/>
</dbReference>
<evidence type="ECO:0000313" key="1">
    <source>
        <dbReference type="EMBL" id="SIS56191.1"/>
    </source>
</evidence>
<proteinExistence type="predicted"/>
<sequence length="274" mass="31267">MALRRNQKIAFVLLFLILLFYYFHPAYVYAKSQAKDTMTSTTTLFINGTYAIPMPCMIQRSIEWIPLWYVSKALRIALGVRSEWHDGQWLFDTDYELSAADTEQRNPTSDLSVFIQGKRAYECKAEVATDPWGHKSTTFIKLVDMTRILEIMNIRLVKDGEFLSITKTVPVSIENVISEGSNGFLIITTPKFIYSDVVISHHFIGANIFRIVLQNIEIGAYLNHRDVSIKNRYVKQVVLNPEGNKLVVDVILQHPVRRAQGMTSGGFMLGYAFS</sequence>